<feature type="compositionally biased region" description="Low complexity" evidence="13">
    <location>
        <begin position="620"/>
        <end position="630"/>
    </location>
</feature>
<dbReference type="PROSITE" id="PS52039">
    <property type="entry name" value="TOPO_IA_2"/>
    <property type="match status" value="1"/>
</dbReference>
<dbReference type="PANTHER" id="PTHR11390">
    <property type="entry name" value="PROKARYOTIC DNA TOPOISOMERASE"/>
    <property type="match status" value="1"/>
</dbReference>
<comment type="similarity">
    <text evidence="2 12">Belongs to the type IA topoisomerase family.</text>
</comment>
<sequence length="960" mass="103418">MRRRDGFSRFNKIYEFQYDILGQHNINMVMTSVSGHLLNHEFTGEYRRWTGCPPVALFDAPLHKSCPQNYVDIKRTLEREVRGCQSLIIWTDCDREGENIGCEVVDVCLAVRPNLRVYRARFSEITAQSVASAARDLVAPDRLASAAVDVRSELDLRIGAAFTRLQTLRLQRVFPHVLADQLISYGSCQFPTLGFVVERYKQVQAFVPEPFWKIAVRHDNDDNDGRVEFVWKRVRLFDHRACLVLYQICMEDPTAEVVDIQSKNKSKWRPLPLDTVLHGTYLYSNGLQGNEKRIYEFIVRHFLACVSQDAQGHETKVEIDIAAERFVGSGLMVIARNYLEVYPYDRWNAKYMPVFEVGQRFQPTSVEMVDGETTAPPLLTEADLIALMERHGIGTDATHADHIETIKSRAYVGVRDDGRFVPGELGMGLVDGYDSMGLAMSKPRLRAELEADLRAICDGSRRADDVLATHVRRYRDVFVAAARQAGNIDTALSAYFGAAQPYEAAAAAEVKPVCACPKCGSSLAVRSKKDGAGLFIGCMGFPECRNATWLPAGVLAAEVTDAACDACAPTPVRRIRFKFRAGAMPAGVPLDYEGCLGGCDPALLEALGVQALTRPGGGAAQQPAARQTRPSPHGRNDSGYDSSTHASRVDSQASGGATARARAGPTPQPHREGNPRGSGVGGGGDRLGAATSRGAVGKWGAPAGSPGARSPLAPIAVGNNNAVVCGCGNDAALRTVVKEGPNRGRAFYVCSRAGPQPCDFFMWGDDGPPAPRSGDFGGADNATANCRCGVAASKRTVQKDGPNRGRQFYVCSKPQEAQCGFFEWADAAGAGQSQPPGGAGQSSKTSSGYNSGSMSMNTDPGDSEVKCNCGAPAPVRTVQKEGPNRGRQFYCCSKPRESQCGFFQWADDGRGPGITPGPSPSSNYNAPPGGAGAAGGRVKAVRKCGICGVPGHNRTKCPQR</sequence>
<feature type="domain" description="Toprim" evidence="14">
    <location>
        <begin position="1"/>
        <end position="123"/>
    </location>
</feature>
<evidence type="ECO:0000256" key="11">
    <source>
        <dbReference type="PROSITE-ProRule" id="PRU01343"/>
    </source>
</evidence>
<dbReference type="Pfam" id="PF01396">
    <property type="entry name" value="Zn_ribbon_Top1"/>
    <property type="match status" value="1"/>
</dbReference>
<dbReference type="InterPro" id="IPR003602">
    <property type="entry name" value="Topo_IA_DNA-bd_dom"/>
</dbReference>
<evidence type="ECO:0000256" key="5">
    <source>
        <dbReference type="ARBA" id="ARBA00022737"/>
    </source>
</evidence>
<feature type="domain" description="GRF-type" evidence="15">
    <location>
        <begin position="725"/>
        <end position="767"/>
    </location>
</feature>
<feature type="domain" description="GRF-type" evidence="15">
    <location>
        <begin position="867"/>
        <end position="909"/>
    </location>
</feature>
<dbReference type="Pfam" id="PF01751">
    <property type="entry name" value="Toprim"/>
    <property type="match status" value="1"/>
</dbReference>
<dbReference type="InterPro" id="IPR006171">
    <property type="entry name" value="TOPRIM_dom"/>
</dbReference>
<evidence type="ECO:0000256" key="4">
    <source>
        <dbReference type="ARBA" id="ARBA00022723"/>
    </source>
</evidence>
<dbReference type="InterPro" id="IPR034144">
    <property type="entry name" value="TOPRIM_TopoIII"/>
</dbReference>
<evidence type="ECO:0000256" key="12">
    <source>
        <dbReference type="RuleBase" id="RU362092"/>
    </source>
</evidence>
<dbReference type="CDD" id="cd03362">
    <property type="entry name" value="TOPRIM_TopoIA_TopoIII"/>
    <property type="match status" value="1"/>
</dbReference>
<dbReference type="InterPro" id="IPR023405">
    <property type="entry name" value="Topo_IA_core_domain"/>
</dbReference>
<feature type="compositionally biased region" description="Gly residues" evidence="13">
    <location>
        <begin position="676"/>
        <end position="686"/>
    </location>
</feature>
<dbReference type="InterPro" id="IPR013497">
    <property type="entry name" value="Topo_IA_cen"/>
</dbReference>
<feature type="compositionally biased region" description="Low complexity" evidence="13">
    <location>
        <begin position="830"/>
        <end position="858"/>
    </location>
</feature>
<dbReference type="Pfam" id="PF01131">
    <property type="entry name" value="Topoisom_bac"/>
    <property type="match status" value="2"/>
</dbReference>
<feature type="region of interest" description="Disordered" evidence="13">
    <location>
        <begin position="614"/>
        <end position="706"/>
    </location>
</feature>
<dbReference type="RefSeq" id="XP_014670296.1">
    <property type="nucleotide sequence ID" value="XM_014814810.1"/>
</dbReference>
<keyword evidence="9 12" id="KW-0238">DNA-binding</keyword>
<dbReference type="SUPFAM" id="SSF57783">
    <property type="entry name" value="Zinc beta-ribbon"/>
    <property type="match status" value="1"/>
</dbReference>
<comment type="catalytic activity">
    <reaction evidence="1 12">
        <text>ATP-independent breakage of single-stranded DNA, followed by passage and rejoining.</text>
        <dbReference type="EC" id="5.6.2.1"/>
    </reaction>
</comment>
<evidence type="ECO:0000256" key="2">
    <source>
        <dbReference type="ARBA" id="ARBA00009446"/>
    </source>
</evidence>
<feature type="region of interest" description="Disordered" evidence="13">
    <location>
        <begin position="911"/>
        <end position="935"/>
    </location>
</feature>
<dbReference type="InterPro" id="IPR013824">
    <property type="entry name" value="Topo_IA_cen_sub1"/>
</dbReference>
<name>A0ABM1EDM5_PRICU</name>
<evidence type="ECO:0000256" key="13">
    <source>
        <dbReference type="SAM" id="MobiDB-lite"/>
    </source>
</evidence>
<evidence type="ECO:0000313" key="17">
    <source>
        <dbReference type="Proteomes" id="UP000695022"/>
    </source>
</evidence>
<dbReference type="SMART" id="SM00436">
    <property type="entry name" value="TOP1Bc"/>
    <property type="match status" value="1"/>
</dbReference>
<dbReference type="InterPro" id="IPR010666">
    <property type="entry name" value="Znf_GRF"/>
</dbReference>
<accession>A0ABM1EDM5</accession>
<keyword evidence="8 12" id="KW-0799">Topoisomerase</keyword>
<dbReference type="GeneID" id="106811253"/>
<dbReference type="Gene3D" id="1.10.460.10">
    <property type="entry name" value="Topoisomerase I, domain 2"/>
    <property type="match status" value="2"/>
</dbReference>
<dbReference type="SMART" id="SM00437">
    <property type="entry name" value="TOP1Ac"/>
    <property type="match status" value="1"/>
</dbReference>
<keyword evidence="10 12" id="KW-0413">Isomerase</keyword>
<dbReference type="Gene3D" id="3.40.50.140">
    <property type="match status" value="1"/>
</dbReference>
<evidence type="ECO:0000256" key="3">
    <source>
        <dbReference type="ARBA" id="ARBA00012891"/>
    </source>
</evidence>
<keyword evidence="6 11" id="KW-0863">Zinc-finger</keyword>
<organism evidence="17 18">
    <name type="scientific">Priapulus caudatus</name>
    <name type="common">Priapulid worm</name>
    <dbReference type="NCBI Taxonomy" id="37621"/>
    <lineage>
        <taxon>Eukaryota</taxon>
        <taxon>Metazoa</taxon>
        <taxon>Ecdysozoa</taxon>
        <taxon>Scalidophora</taxon>
        <taxon>Priapulida</taxon>
        <taxon>Priapulimorpha</taxon>
        <taxon>Priapulimorphida</taxon>
        <taxon>Priapulidae</taxon>
        <taxon>Priapulus</taxon>
    </lineage>
</organism>
<evidence type="ECO:0000256" key="9">
    <source>
        <dbReference type="ARBA" id="ARBA00023125"/>
    </source>
</evidence>
<dbReference type="SUPFAM" id="SSF56712">
    <property type="entry name" value="Prokaryotic type I DNA topoisomerase"/>
    <property type="match status" value="1"/>
</dbReference>
<evidence type="ECO:0000259" key="14">
    <source>
        <dbReference type="PROSITE" id="PS50880"/>
    </source>
</evidence>
<keyword evidence="7" id="KW-0862">Zinc</keyword>
<keyword evidence="4" id="KW-0479">Metal-binding</keyword>
<evidence type="ECO:0000313" key="18">
    <source>
        <dbReference type="RefSeq" id="XP_014670296.1"/>
    </source>
</evidence>
<evidence type="ECO:0000259" key="15">
    <source>
        <dbReference type="PROSITE" id="PS51999"/>
    </source>
</evidence>
<dbReference type="PROSITE" id="PS51999">
    <property type="entry name" value="ZF_GRF"/>
    <property type="match status" value="3"/>
</dbReference>
<reference evidence="18" key="1">
    <citation type="submission" date="2025-08" db="UniProtKB">
        <authorList>
            <consortium name="RefSeq"/>
        </authorList>
    </citation>
    <scope>IDENTIFICATION</scope>
</reference>
<dbReference type="PROSITE" id="PS50880">
    <property type="entry name" value="TOPRIM"/>
    <property type="match status" value="1"/>
</dbReference>
<keyword evidence="17" id="KW-1185">Reference proteome</keyword>
<feature type="domain" description="Topo IA-type catalytic" evidence="16">
    <location>
        <begin position="17"/>
        <end position="478"/>
    </location>
</feature>
<proteinExistence type="inferred from homology"/>
<evidence type="ECO:0000259" key="16">
    <source>
        <dbReference type="PROSITE" id="PS52039"/>
    </source>
</evidence>
<dbReference type="PANTHER" id="PTHR11390:SF21">
    <property type="entry name" value="DNA TOPOISOMERASE 3-ALPHA"/>
    <property type="match status" value="1"/>
</dbReference>
<dbReference type="EC" id="5.6.2.1" evidence="3 12"/>
<feature type="domain" description="GRF-type" evidence="15">
    <location>
        <begin position="786"/>
        <end position="828"/>
    </location>
</feature>
<protein>
    <recommendedName>
        <fullName evidence="3 12">DNA topoisomerase</fullName>
        <ecNumber evidence="3 12">5.6.2.1</ecNumber>
    </recommendedName>
</protein>
<keyword evidence="5" id="KW-0677">Repeat</keyword>
<feature type="compositionally biased region" description="Low complexity" evidence="13">
    <location>
        <begin position="651"/>
        <end position="665"/>
    </location>
</feature>
<dbReference type="InterPro" id="IPR000380">
    <property type="entry name" value="Topo_IA"/>
</dbReference>
<evidence type="ECO:0000256" key="7">
    <source>
        <dbReference type="ARBA" id="ARBA00022833"/>
    </source>
</evidence>
<dbReference type="PRINTS" id="PR00417">
    <property type="entry name" value="PRTPISMRASEI"/>
</dbReference>
<dbReference type="Proteomes" id="UP000695022">
    <property type="component" value="Unplaced"/>
</dbReference>
<feature type="compositionally biased region" description="Polar residues" evidence="13">
    <location>
        <begin position="639"/>
        <end position="650"/>
    </location>
</feature>
<dbReference type="Gene3D" id="3.30.65.10">
    <property type="entry name" value="Bacterial Topoisomerase I, domain 1"/>
    <property type="match status" value="1"/>
</dbReference>
<dbReference type="InterPro" id="IPR013498">
    <property type="entry name" value="Topo_IA_Znf"/>
</dbReference>
<dbReference type="Pfam" id="PF06839">
    <property type="entry name" value="Zn_ribbon_GRF"/>
    <property type="match status" value="3"/>
</dbReference>
<dbReference type="InterPro" id="IPR003601">
    <property type="entry name" value="Topo_IA_2"/>
</dbReference>
<evidence type="ECO:0000256" key="8">
    <source>
        <dbReference type="ARBA" id="ARBA00023029"/>
    </source>
</evidence>
<evidence type="ECO:0000256" key="10">
    <source>
        <dbReference type="ARBA" id="ARBA00023235"/>
    </source>
</evidence>
<comment type="function">
    <text evidence="12">Introduces a single-strand break via transesterification at a target site in duplex DNA. Releases the supercoiling and torsional tension of DNA introduced during the DNA replication and transcription by transiently cleaving and rejoining one strand of the DNA duplex. The scissile phosphodiester is attacked by the catalytic tyrosine of the enzyme, resulting in the formation of a DNA-(5'-phosphotyrosyl)-enzyme intermediate and the expulsion of a 3'-OH DNA strand.</text>
</comment>
<feature type="region of interest" description="Disordered" evidence="13">
    <location>
        <begin position="830"/>
        <end position="861"/>
    </location>
</feature>
<evidence type="ECO:0000256" key="1">
    <source>
        <dbReference type="ARBA" id="ARBA00000213"/>
    </source>
</evidence>
<evidence type="ECO:0000256" key="6">
    <source>
        <dbReference type="ARBA" id="ARBA00022771"/>
    </source>
</evidence>
<gene>
    <name evidence="18" type="primary">LOC106811253</name>
</gene>